<dbReference type="Gene3D" id="3.90.25.10">
    <property type="entry name" value="UDP-galactose 4-epimerase, domain 1"/>
    <property type="match status" value="1"/>
</dbReference>
<evidence type="ECO:0000256" key="2">
    <source>
        <dbReference type="ARBA" id="ARBA00007637"/>
    </source>
</evidence>
<reference evidence="7 8" key="1">
    <citation type="submission" date="2016-12" db="EMBL/GenBank/DDBJ databases">
        <title>The draft genome sequence of Actinophytocola sp. 11-183.</title>
        <authorList>
            <person name="Wang W."/>
            <person name="Yuan L."/>
        </authorList>
    </citation>
    <scope>NUCLEOTIDE SEQUENCE [LARGE SCALE GENOMIC DNA]</scope>
    <source>
        <strain evidence="7 8">11-183</strain>
    </source>
</reference>
<keyword evidence="8" id="KW-1185">Reference proteome</keyword>
<evidence type="ECO:0000256" key="3">
    <source>
        <dbReference type="ARBA" id="ARBA00018569"/>
    </source>
</evidence>
<dbReference type="InterPro" id="IPR001509">
    <property type="entry name" value="Epimerase_deHydtase"/>
</dbReference>
<evidence type="ECO:0000259" key="6">
    <source>
        <dbReference type="Pfam" id="PF01370"/>
    </source>
</evidence>
<dbReference type="EMBL" id="MSIE01000030">
    <property type="protein sequence ID" value="OLF16326.1"/>
    <property type="molecule type" value="Genomic_DNA"/>
</dbReference>
<organism evidence="7 8">
    <name type="scientific">Actinophytocola xanthii</name>
    <dbReference type="NCBI Taxonomy" id="1912961"/>
    <lineage>
        <taxon>Bacteria</taxon>
        <taxon>Bacillati</taxon>
        <taxon>Actinomycetota</taxon>
        <taxon>Actinomycetes</taxon>
        <taxon>Pseudonocardiales</taxon>
        <taxon>Pseudonocardiaceae</taxon>
    </lineage>
</organism>
<comment type="pathway">
    <text evidence="1">Carbohydrate metabolism; galactose metabolism.</text>
</comment>
<dbReference type="PANTHER" id="PTHR43725:SF53">
    <property type="entry name" value="UDP-ARABINOSE 4-EPIMERASE 1"/>
    <property type="match status" value="1"/>
</dbReference>
<evidence type="ECO:0000313" key="8">
    <source>
        <dbReference type="Proteomes" id="UP000185596"/>
    </source>
</evidence>
<evidence type="ECO:0000256" key="5">
    <source>
        <dbReference type="ARBA" id="ARBA00033067"/>
    </source>
</evidence>
<dbReference type="Pfam" id="PF01370">
    <property type="entry name" value="Epimerase"/>
    <property type="match status" value="1"/>
</dbReference>
<feature type="domain" description="NAD-dependent epimerase/dehydratase" evidence="6">
    <location>
        <begin position="3"/>
        <end position="228"/>
    </location>
</feature>
<comment type="caution">
    <text evidence="7">The sequence shown here is derived from an EMBL/GenBank/DDBJ whole genome shotgun (WGS) entry which is preliminary data.</text>
</comment>
<dbReference type="Proteomes" id="UP000185596">
    <property type="component" value="Unassembled WGS sequence"/>
</dbReference>
<proteinExistence type="inferred from homology"/>
<accession>A0A1Q8CPQ0</accession>
<sequence length="306" mass="31734">MRVLVTGATGFVGYAVVAALAERGHAVTALGRRGNAPPGADRLVRADVRDADAVAAAAAGADAVCHLAALVRVRDSFAEPLEYWRTNLVGTLNVLSALRTRAEPARLVLSSTAAVYGSPRRQPVDEDQPADPRNPYAATKLAADLAAADLAASGAVGAVSLRAFNVAGAAAGRADTELTRLIPKVLAVRAGNAPELVVNGDGSAERDFLHVADLADAFVRALDACVPGRWRAYTVGSGRRTTIRDVLAVAEEVTAGPVPVRFAPAADEPPVLVADPTRARTELGWHPVRSDLPTILGDAWQAVRGG</sequence>
<evidence type="ECO:0000256" key="4">
    <source>
        <dbReference type="ARBA" id="ARBA00031367"/>
    </source>
</evidence>
<dbReference type="AlphaFoldDB" id="A0A1Q8CPQ0"/>
<dbReference type="OrthoDB" id="9779041at2"/>
<dbReference type="PANTHER" id="PTHR43725">
    <property type="entry name" value="UDP-GLUCOSE 4-EPIMERASE"/>
    <property type="match status" value="1"/>
</dbReference>
<dbReference type="InterPro" id="IPR036291">
    <property type="entry name" value="NAD(P)-bd_dom_sf"/>
</dbReference>
<gene>
    <name evidence="7" type="ORF">BU204_17225</name>
</gene>
<comment type="similarity">
    <text evidence="2">Belongs to the NAD(P)-dependent epimerase/dehydratase family.</text>
</comment>
<dbReference type="SUPFAM" id="SSF51735">
    <property type="entry name" value="NAD(P)-binding Rossmann-fold domains"/>
    <property type="match status" value="1"/>
</dbReference>
<dbReference type="RefSeq" id="WP_075126708.1">
    <property type="nucleotide sequence ID" value="NZ_MSIE01000030.1"/>
</dbReference>
<dbReference type="STRING" id="1912961.BU204_17225"/>
<evidence type="ECO:0000256" key="1">
    <source>
        <dbReference type="ARBA" id="ARBA00004947"/>
    </source>
</evidence>
<dbReference type="Gene3D" id="3.40.50.720">
    <property type="entry name" value="NAD(P)-binding Rossmann-like Domain"/>
    <property type="match status" value="1"/>
</dbReference>
<evidence type="ECO:0000313" key="7">
    <source>
        <dbReference type="EMBL" id="OLF16326.1"/>
    </source>
</evidence>
<name>A0A1Q8CPQ0_9PSEU</name>
<protein>
    <recommendedName>
        <fullName evidence="3">UDP-glucose 4-epimerase</fullName>
    </recommendedName>
    <alternativeName>
        <fullName evidence="5">Galactowaldenase</fullName>
    </alternativeName>
    <alternativeName>
        <fullName evidence="4">UDP-galactose 4-epimerase</fullName>
    </alternativeName>
</protein>